<dbReference type="AlphaFoldDB" id="A0A8H5HLX9"/>
<feature type="region of interest" description="Disordered" evidence="1">
    <location>
        <begin position="844"/>
        <end position="863"/>
    </location>
</feature>
<feature type="region of interest" description="Disordered" evidence="1">
    <location>
        <begin position="547"/>
        <end position="591"/>
    </location>
</feature>
<dbReference type="EMBL" id="JAACJN010000038">
    <property type="protein sequence ID" value="KAF5385682.1"/>
    <property type="molecule type" value="Genomic_DNA"/>
</dbReference>
<feature type="compositionally biased region" description="Polar residues" evidence="1">
    <location>
        <begin position="547"/>
        <end position="563"/>
    </location>
</feature>
<evidence type="ECO:0000313" key="2">
    <source>
        <dbReference type="EMBL" id="KAF5385682.1"/>
    </source>
</evidence>
<feature type="region of interest" description="Disordered" evidence="1">
    <location>
        <begin position="885"/>
        <end position="926"/>
    </location>
</feature>
<reference evidence="2 3" key="1">
    <citation type="journal article" date="2020" name="ISME J.">
        <title>Uncovering the hidden diversity of litter-decomposition mechanisms in mushroom-forming fungi.</title>
        <authorList>
            <person name="Floudas D."/>
            <person name="Bentzer J."/>
            <person name="Ahren D."/>
            <person name="Johansson T."/>
            <person name="Persson P."/>
            <person name="Tunlid A."/>
        </authorList>
    </citation>
    <scope>NUCLEOTIDE SEQUENCE [LARGE SCALE GENOMIC DNA]</scope>
    <source>
        <strain evidence="2 3">CBS 406.79</strain>
    </source>
</reference>
<protein>
    <submittedName>
        <fullName evidence="2">Uncharacterized protein</fullName>
    </submittedName>
</protein>
<organism evidence="2 3">
    <name type="scientific">Collybiopsis confluens</name>
    <dbReference type="NCBI Taxonomy" id="2823264"/>
    <lineage>
        <taxon>Eukaryota</taxon>
        <taxon>Fungi</taxon>
        <taxon>Dikarya</taxon>
        <taxon>Basidiomycota</taxon>
        <taxon>Agaricomycotina</taxon>
        <taxon>Agaricomycetes</taxon>
        <taxon>Agaricomycetidae</taxon>
        <taxon>Agaricales</taxon>
        <taxon>Marasmiineae</taxon>
        <taxon>Omphalotaceae</taxon>
        <taxon>Collybiopsis</taxon>
    </lineage>
</organism>
<accession>A0A8H5HLX9</accession>
<keyword evidence="3" id="KW-1185">Reference proteome</keyword>
<sequence>MGLENLCDEVLQLVFCSLHDPTPFTLVSKRLHAFSQDPYVRAQYFLNRYGRAQAVYEALGRGKVLNEKVLNILISSGAHVSRYLIQIAMHHYFHTQSHPFVKTKWVRNIKFEVFVHFMQLGAEMYGEIPREKGQDDGSLFNSFVRERSYPVSMRSTTWETIRDILEKHNFFPFSSKDPLLAQFPLALAIEPRLLPYAVANGFYMDEKYRDFVFRKMFENSTLPDRTTEAIVKNVRELCRLDPQMFLSRTVAGEICMEAQNNEAGYSALKTLANASHPLSPHLVFAGVPGALSRTEFPKPTFTLYQLASSHLLTRSVLRRTLVQDLIKLFLKSRSITLPNTQANLQRLFADFSISGSDPSVRLVMILTAFLPACSGGAAGSASSSSVSSLKERLDALKLKPPVSLDDMMNLFLHPLMERYTPVFEYLKKEVRMDTSESDDDKVSSKRKGMKRAELKSIVEKVAVRLLETDCKGKLLKILHDTHDLHESVREVVIRTVLDKYGEEVKLGNLPDVSTSKIGAPRETFKASLCKEKEFYSKPLDEAYFWTKPSTSQEPTPTQDSTSAGGDAAEEQPEVEMTESDGSEGKSAESEPLLGVLGQNSLTTMINQEDVFPARTRRRTYTPAFILNHDHFSYFPTDTVSVAKWIKNEFGPTNKVTSIFMTHAILNDSTTVLRSYLHDPSGTPVPITLKHFELLARVGQNASYTIFAAIQGGAEFYRGEDAYVNDSVDSPSPKWKAGGYRPRKNSVGISHSQAEVVIERSAVAATDLPRAAVSPSASSGGGRKRPRRSAAAAAANRSYVEPDSDDEDMEADDAMVVDLPEEKAAVRKTDHLQLWVKHLGELQKSEQSKFRARKKQAAAEDPSVVVEKTEFLKSLSSNLRMLRKYAEEKRKTDEPQSGTASDYDDDDPEYVYKSPRSKKRKAQPRKD</sequence>
<proteinExistence type="predicted"/>
<feature type="region of interest" description="Disordered" evidence="1">
    <location>
        <begin position="767"/>
        <end position="808"/>
    </location>
</feature>
<evidence type="ECO:0000256" key="1">
    <source>
        <dbReference type="SAM" id="MobiDB-lite"/>
    </source>
</evidence>
<gene>
    <name evidence="2" type="ORF">D9757_005531</name>
</gene>
<comment type="caution">
    <text evidence="2">The sequence shown here is derived from an EMBL/GenBank/DDBJ whole genome shotgun (WGS) entry which is preliminary data.</text>
</comment>
<feature type="compositionally biased region" description="Acidic residues" evidence="1">
    <location>
        <begin position="567"/>
        <end position="581"/>
    </location>
</feature>
<evidence type="ECO:0000313" key="3">
    <source>
        <dbReference type="Proteomes" id="UP000518752"/>
    </source>
</evidence>
<dbReference type="Proteomes" id="UP000518752">
    <property type="component" value="Unassembled WGS sequence"/>
</dbReference>
<feature type="compositionally biased region" description="Basic residues" evidence="1">
    <location>
        <begin position="914"/>
        <end position="926"/>
    </location>
</feature>
<feature type="compositionally biased region" description="Low complexity" evidence="1">
    <location>
        <begin position="788"/>
        <end position="797"/>
    </location>
</feature>
<dbReference type="OrthoDB" id="270318at2759"/>
<name>A0A8H5HLX9_9AGAR</name>